<keyword evidence="2" id="KW-0234">DNA repair</keyword>
<proteinExistence type="predicted"/>
<keyword evidence="4" id="KW-0378">Hydrolase</keyword>
<comment type="caution">
    <text evidence="4">The sequence shown here is derived from an EMBL/GenBank/DDBJ whole genome shotgun (WGS) entry which is preliminary data.</text>
</comment>
<evidence type="ECO:0000256" key="3">
    <source>
        <dbReference type="SAM" id="MobiDB-lite"/>
    </source>
</evidence>
<dbReference type="Gene3D" id="3.20.20.150">
    <property type="entry name" value="Divalent-metal-dependent TIM barrel enzymes"/>
    <property type="match status" value="1"/>
</dbReference>
<dbReference type="EMBL" id="JAKWBI020000355">
    <property type="protein sequence ID" value="KAJ2896067.1"/>
    <property type="molecule type" value="Genomic_DNA"/>
</dbReference>
<evidence type="ECO:0000313" key="4">
    <source>
        <dbReference type="EMBL" id="KAJ2896067.1"/>
    </source>
</evidence>
<evidence type="ECO:0000313" key="5">
    <source>
        <dbReference type="Proteomes" id="UP001201980"/>
    </source>
</evidence>
<feature type="compositionally biased region" description="Basic and acidic residues" evidence="3">
    <location>
        <begin position="111"/>
        <end position="124"/>
    </location>
</feature>
<name>A0AAD5WPZ1_9PEZI</name>
<dbReference type="GO" id="GO:0005634">
    <property type="term" value="C:nucleus"/>
    <property type="evidence" value="ECO:0007669"/>
    <property type="project" value="TreeGrafter"/>
</dbReference>
<dbReference type="GO" id="GO:0004519">
    <property type="term" value="F:endonuclease activity"/>
    <property type="evidence" value="ECO:0007669"/>
    <property type="project" value="UniProtKB-KW"/>
</dbReference>
<dbReference type="GO" id="GO:0005739">
    <property type="term" value="C:mitochondrion"/>
    <property type="evidence" value="ECO:0007669"/>
    <property type="project" value="TreeGrafter"/>
</dbReference>
<feature type="region of interest" description="Disordered" evidence="3">
    <location>
        <begin position="559"/>
        <end position="593"/>
    </location>
</feature>
<dbReference type="PANTHER" id="PTHR31290">
    <property type="entry name" value="UV-DAMAGE ENDONUCLEASE"/>
    <property type="match status" value="1"/>
</dbReference>
<keyword evidence="1" id="KW-0227">DNA damage</keyword>
<feature type="compositionally biased region" description="Low complexity" evidence="3">
    <location>
        <begin position="45"/>
        <end position="56"/>
    </location>
</feature>
<evidence type="ECO:0000256" key="2">
    <source>
        <dbReference type="ARBA" id="ARBA00023204"/>
    </source>
</evidence>
<organism evidence="4 5">
    <name type="scientific">Zalerion maritima</name>
    <dbReference type="NCBI Taxonomy" id="339359"/>
    <lineage>
        <taxon>Eukaryota</taxon>
        <taxon>Fungi</taxon>
        <taxon>Dikarya</taxon>
        <taxon>Ascomycota</taxon>
        <taxon>Pezizomycotina</taxon>
        <taxon>Sordariomycetes</taxon>
        <taxon>Lulworthiomycetidae</taxon>
        <taxon>Lulworthiales</taxon>
        <taxon>Lulworthiaceae</taxon>
        <taxon>Zalerion</taxon>
    </lineage>
</organism>
<dbReference type="InterPro" id="IPR004601">
    <property type="entry name" value="UvdE"/>
</dbReference>
<feature type="compositionally biased region" description="Basic and acidic residues" evidence="3">
    <location>
        <begin position="566"/>
        <end position="593"/>
    </location>
</feature>
<feature type="region of interest" description="Disordered" evidence="3">
    <location>
        <begin position="1"/>
        <end position="76"/>
    </location>
</feature>
<keyword evidence="4" id="KW-0540">Nuclease</keyword>
<dbReference type="PANTHER" id="PTHR31290:SF5">
    <property type="entry name" value="UV-DAMAGE ENDONUCLEASE"/>
    <property type="match status" value="1"/>
</dbReference>
<gene>
    <name evidence="4" type="ORF">MKZ38_005895</name>
</gene>
<reference evidence="4" key="1">
    <citation type="submission" date="2022-07" db="EMBL/GenBank/DDBJ databases">
        <title>Draft genome sequence of Zalerion maritima ATCC 34329, a (micro)plastics degrading marine fungus.</title>
        <authorList>
            <person name="Paco A."/>
            <person name="Goncalves M.F.M."/>
            <person name="Rocha-Santos T.A.P."/>
            <person name="Alves A."/>
        </authorList>
    </citation>
    <scope>NUCLEOTIDE SEQUENCE</scope>
    <source>
        <strain evidence="4">ATCC 34329</strain>
    </source>
</reference>
<accession>A0AAD5WPZ1</accession>
<feature type="compositionally biased region" description="Basic and acidic residues" evidence="3">
    <location>
        <begin position="217"/>
        <end position="246"/>
    </location>
</feature>
<keyword evidence="5" id="KW-1185">Reference proteome</keyword>
<sequence>MPPQRKETSPGAKKAQSEPMPDVLAPNPRHIGKAGNGVRLLIPGSTTPSSRRSLSSAAEKDLRSQTEESQSGVERAVEELAEMEKRFKDTVRRQRLAVLQSQVGNVSGADLAKKGDLTRKRSTDVLRTVANERARKRARGKASKKQTAKAEDEETEKARGKGKKKASPVIKVEDVDAAEDGDGEYVGSPRRSAVGAKSAKQESRKDNNTEDEISGQSEDHQHPLQDQSRPEHATKNRPDKSKPKDAELGAQYVKSLGLKNAEDLAKLIRWNEEFGIRFLRISSEMFPFASHETYGYSLDFAGHVLREAGRLVARWGHRISAHPGQYTQIASPRDEVVTASIRDLEYHDQMLSLLDLPGQQDKDAVMIIHMGGTHGDKTATLTRFRHNYTTRLSEGVKRRLVLENDDVSWSLHDLLPVCEDLDIPLVFDWHHHNIVYDGKELRPGSKDVCSLLPRILNTWKSKGITPKMHYSEPTKGAATRTAIRKHSPRVERLPPCPEDMDLMIEAKDKEQAVFELMRRYKLEGWGKVGDIENEGGRAVEKSDIVGDDGKETVSEVRGKANGTRTRRVDKTDGGEAEKHVDEGATKNKAKGDVLDVGGKDRRVYWPLGQEGWLKVKKDKGRGKKER</sequence>
<dbReference type="NCBIfam" id="TIGR00629">
    <property type="entry name" value="uvde"/>
    <property type="match status" value="1"/>
</dbReference>
<feature type="region of interest" description="Disordered" evidence="3">
    <location>
        <begin position="105"/>
        <end position="246"/>
    </location>
</feature>
<evidence type="ECO:0000256" key="1">
    <source>
        <dbReference type="ARBA" id="ARBA00022763"/>
    </source>
</evidence>
<dbReference type="GO" id="GO:0006289">
    <property type="term" value="P:nucleotide-excision repair"/>
    <property type="evidence" value="ECO:0007669"/>
    <property type="project" value="InterPro"/>
</dbReference>
<dbReference type="Pfam" id="PF03851">
    <property type="entry name" value="UvdE"/>
    <property type="match status" value="1"/>
</dbReference>
<dbReference type="GO" id="GO:0043504">
    <property type="term" value="P:mitochondrial DNA repair"/>
    <property type="evidence" value="ECO:0007669"/>
    <property type="project" value="TreeGrafter"/>
</dbReference>
<dbReference type="Proteomes" id="UP001201980">
    <property type="component" value="Unassembled WGS sequence"/>
</dbReference>
<feature type="compositionally biased region" description="Basic residues" evidence="3">
    <location>
        <begin position="134"/>
        <end position="147"/>
    </location>
</feature>
<feature type="compositionally biased region" description="Basic and acidic residues" evidence="3">
    <location>
        <begin position="199"/>
        <end position="208"/>
    </location>
</feature>
<keyword evidence="4" id="KW-0255">Endonuclease</keyword>
<protein>
    <submittedName>
        <fullName evidence="4">UV-damage endonuclease</fullName>
    </submittedName>
</protein>
<dbReference type="AlphaFoldDB" id="A0AAD5WPZ1"/>
<dbReference type="GO" id="GO:0009411">
    <property type="term" value="P:response to UV"/>
    <property type="evidence" value="ECO:0007669"/>
    <property type="project" value="InterPro"/>
</dbReference>